<dbReference type="EMBL" id="ML004911">
    <property type="protein sequence ID" value="RKP22080.1"/>
    <property type="molecule type" value="Genomic_DNA"/>
</dbReference>
<evidence type="ECO:0000256" key="8">
    <source>
        <dbReference type="ARBA" id="ARBA00023015"/>
    </source>
</evidence>
<dbReference type="OMA" id="TEKHIHE"/>
<keyword evidence="5" id="KW-0833">Ubl conjugation pathway</keyword>
<dbReference type="GO" id="GO:0004843">
    <property type="term" value="F:cysteine-type deubiquitinase activity"/>
    <property type="evidence" value="ECO:0007669"/>
    <property type="project" value="UniProtKB-EC"/>
</dbReference>
<evidence type="ECO:0000256" key="5">
    <source>
        <dbReference type="ARBA" id="ARBA00022786"/>
    </source>
</evidence>
<dbReference type="InterPro" id="IPR001394">
    <property type="entry name" value="Peptidase_C19_UCH"/>
</dbReference>
<reference evidence="15" key="2">
    <citation type="journal article" date="2018" name="Nat. Microbiol.">
        <title>Leveraging single-cell genomics to expand the fungal tree of life.</title>
        <authorList>
            <person name="Ahrendt S.R."/>
            <person name="Quandt C.A."/>
            <person name="Ciobanu D."/>
            <person name="Clum A."/>
            <person name="Salamov A."/>
            <person name="Andreopoulos B."/>
            <person name="Cheng J.F."/>
            <person name="Woyke T."/>
            <person name="Pelin A."/>
            <person name="Henrissat B."/>
            <person name="Reynolds N.K."/>
            <person name="Benny G.L."/>
            <person name="Smith M.E."/>
            <person name="James T.Y."/>
            <person name="Grigoriev I.V."/>
        </authorList>
    </citation>
    <scope>NUCLEOTIDE SEQUENCE [LARGE SCALE GENOMIC DNA]</scope>
    <source>
        <strain evidence="15">CSF55</strain>
    </source>
</reference>
<evidence type="ECO:0000256" key="10">
    <source>
        <dbReference type="ARBA" id="ARBA00023242"/>
    </source>
</evidence>
<dbReference type="InterPro" id="IPR028889">
    <property type="entry name" value="USP"/>
</dbReference>
<dbReference type="EC" id="3.4.19.12" evidence="3"/>
<keyword evidence="14" id="KW-1185">Reference proteome</keyword>
<dbReference type="Gene3D" id="3.90.70.10">
    <property type="entry name" value="Cysteine proteinases"/>
    <property type="match status" value="1"/>
</dbReference>
<dbReference type="GO" id="GO:0000124">
    <property type="term" value="C:SAGA complex"/>
    <property type="evidence" value="ECO:0007669"/>
    <property type="project" value="EnsemblFungi"/>
</dbReference>
<accession>A0A075B4L0</accession>
<dbReference type="PANTHER" id="PTHR21646">
    <property type="entry name" value="UBIQUITIN CARBOXYL-TERMINAL HYDROLASE"/>
    <property type="match status" value="1"/>
</dbReference>
<keyword evidence="6 12" id="KW-0378">Hydrolase</keyword>
<dbReference type="Proteomes" id="UP000030755">
    <property type="component" value="Unassembled WGS sequence"/>
</dbReference>
<evidence type="ECO:0000313" key="15">
    <source>
        <dbReference type="Proteomes" id="UP000281549"/>
    </source>
</evidence>
<dbReference type="InterPro" id="IPR038765">
    <property type="entry name" value="Papain-like_cys_pep_sf"/>
</dbReference>
<sequence length="338" mass="38535">MMTLDENFEALKCSGLRGLYNLGQTCFMNCVLQACFNNPILKNFFLEESHVASDKCGNKESDSSICITCELDMLFEAYYSGDIAPISTHRFLYSIWLTSKELVGYDQQDAHEFFICMVDGVHKNHCKELGHNENSENCSCVMHKSFAGTLCSTVTCFECGATTNSFESFIDISLSLNVKNSNNGQSFNELGLSRIHCLSDCLARFTAEERLGNTYACNKCSQNNCSRKLSFHKFPPVLCLHLKRFEHTALSTTKIDTFVSYPTEMNVSKYSSTSEIANDHKYELFAVIHHVGTVDNGHYTAYLKFMKQWFRMDDHMVTKVDIREVTRLTAYMLYYKVV</sequence>
<keyword evidence="4" id="KW-0645">Protease</keyword>
<evidence type="ECO:0000256" key="9">
    <source>
        <dbReference type="ARBA" id="ARBA00023163"/>
    </source>
</evidence>
<evidence type="ECO:0000256" key="3">
    <source>
        <dbReference type="ARBA" id="ARBA00012759"/>
    </source>
</evidence>
<evidence type="ECO:0000256" key="7">
    <source>
        <dbReference type="ARBA" id="ARBA00022807"/>
    </source>
</evidence>
<organism evidence="12 14">
    <name type="scientific">Rozella allomycis (strain CSF55)</name>
    <dbReference type="NCBI Taxonomy" id="988480"/>
    <lineage>
        <taxon>Eukaryota</taxon>
        <taxon>Fungi</taxon>
        <taxon>Fungi incertae sedis</taxon>
        <taxon>Cryptomycota</taxon>
        <taxon>Cryptomycota incertae sedis</taxon>
        <taxon>Rozella</taxon>
    </lineage>
</organism>
<dbReference type="PROSITE" id="PS00973">
    <property type="entry name" value="USP_2"/>
    <property type="match status" value="1"/>
</dbReference>
<dbReference type="AlphaFoldDB" id="A0A075B4L0"/>
<keyword evidence="8" id="KW-0805">Transcription regulation</keyword>
<dbReference type="Proteomes" id="UP000281549">
    <property type="component" value="Unassembled WGS sequence"/>
</dbReference>
<evidence type="ECO:0000256" key="1">
    <source>
        <dbReference type="ARBA" id="ARBA00000707"/>
    </source>
</evidence>
<dbReference type="PANTHER" id="PTHR21646:SF33">
    <property type="entry name" value="UBIQUITIN CARBOXYL-TERMINAL HYDROLASE 22"/>
    <property type="match status" value="1"/>
</dbReference>
<dbReference type="PROSITE" id="PS00972">
    <property type="entry name" value="USP_1"/>
    <property type="match status" value="1"/>
</dbReference>
<keyword evidence="7" id="KW-0788">Thiol protease</keyword>
<evidence type="ECO:0000259" key="11">
    <source>
        <dbReference type="PROSITE" id="PS50235"/>
    </source>
</evidence>
<feature type="domain" description="USP" evidence="11">
    <location>
        <begin position="17"/>
        <end position="338"/>
    </location>
</feature>
<evidence type="ECO:0000313" key="12">
    <source>
        <dbReference type="EMBL" id="EPZ36437.1"/>
    </source>
</evidence>
<dbReference type="EMBL" id="KE560560">
    <property type="protein sequence ID" value="EPZ36437.1"/>
    <property type="molecule type" value="Genomic_DNA"/>
</dbReference>
<evidence type="ECO:0000313" key="13">
    <source>
        <dbReference type="EMBL" id="RKP22080.1"/>
    </source>
</evidence>
<reference evidence="12 14" key="1">
    <citation type="journal article" date="2013" name="Curr. Biol.">
        <title>Shared signatures of parasitism and phylogenomics unite Cryptomycota and microsporidia.</title>
        <authorList>
            <person name="James T.Y."/>
            <person name="Pelin A."/>
            <person name="Bonen L."/>
            <person name="Ahrendt S."/>
            <person name="Sain D."/>
            <person name="Corradi N."/>
            <person name="Stajich J.E."/>
        </authorList>
    </citation>
    <scope>NUCLEOTIDE SEQUENCE [LARGE SCALE GENOMIC DNA]</scope>
    <source>
        <strain evidence="12">CSF55</strain>
        <strain evidence="12">CSF55</strain>
    </source>
</reference>
<protein>
    <recommendedName>
        <fullName evidence="3">ubiquitinyl hydrolase 1</fullName>
        <ecNumber evidence="3">3.4.19.12</ecNumber>
    </recommendedName>
</protein>
<dbReference type="GO" id="GO:0005634">
    <property type="term" value="C:nucleus"/>
    <property type="evidence" value="ECO:0007669"/>
    <property type="project" value="UniProtKB-SubCell"/>
</dbReference>
<evidence type="ECO:0000256" key="2">
    <source>
        <dbReference type="ARBA" id="ARBA00004123"/>
    </source>
</evidence>
<dbReference type="InterPro" id="IPR018200">
    <property type="entry name" value="USP_CS"/>
</dbReference>
<dbReference type="OrthoDB" id="289038at2759"/>
<dbReference type="PROSITE" id="PS50235">
    <property type="entry name" value="USP_3"/>
    <property type="match status" value="1"/>
</dbReference>
<dbReference type="STRING" id="988480.A0A075B4L0"/>
<dbReference type="Pfam" id="PF00443">
    <property type="entry name" value="UCH"/>
    <property type="match status" value="1"/>
</dbReference>
<dbReference type="InterPro" id="IPR050185">
    <property type="entry name" value="Ub_carboxyl-term_hydrolase"/>
</dbReference>
<evidence type="ECO:0000313" key="14">
    <source>
        <dbReference type="Proteomes" id="UP000030755"/>
    </source>
</evidence>
<keyword evidence="9" id="KW-0804">Transcription</keyword>
<gene>
    <name evidence="12" type="ORF">O9G_005435</name>
    <name evidence="13" type="ORF">ROZALSC1DRAFT_26553</name>
</gene>
<reference evidence="13" key="3">
    <citation type="submission" date="2018-08" db="EMBL/GenBank/DDBJ databases">
        <title>Leveraging single-cell genomics to expand the Fungal Tree of Life.</title>
        <authorList>
            <consortium name="DOE Joint Genome Institute"/>
            <person name="Ahrendt S.R."/>
            <person name="Quandt C.A."/>
            <person name="Ciobanu D."/>
            <person name="Clum A."/>
            <person name="Salamov A."/>
            <person name="Andreopoulos B."/>
            <person name="Cheng J.-F."/>
            <person name="Woyke T."/>
            <person name="Pelin A."/>
            <person name="Henrissat B."/>
            <person name="Reynolds N."/>
            <person name="Benny G.L."/>
            <person name="Smith M.E."/>
            <person name="James T.Y."/>
            <person name="Grigoriev I.V."/>
        </authorList>
    </citation>
    <scope>NUCLEOTIDE SEQUENCE</scope>
    <source>
        <strain evidence="13">CSF55</strain>
    </source>
</reference>
<dbReference type="HOGENOM" id="CLU_008279_1_1_1"/>
<dbReference type="GO" id="GO:0006508">
    <property type="term" value="P:proteolysis"/>
    <property type="evidence" value="ECO:0007669"/>
    <property type="project" value="UniProtKB-KW"/>
</dbReference>
<dbReference type="SUPFAM" id="SSF54001">
    <property type="entry name" value="Cysteine proteinases"/>
    <property type="match status" value="1"/>
</dbReference>
<comment type="subcellular location">
    <subcellularLocation>
        <location evidence="2">Nucleus</location>
    </subcellularLocation>
</comment>
<name>A0A075B4L0_ROZAC</name>
<dbReference type="GO" id="GO:0016579">
    <property type="term" value="P:protein deubiquitination"/>
    <property type="evidence" value="ECO:0007669"/>
    <property type="project" value="InterPro"/>
</dbReference>
<comment type="catalytic activity">
    <reaction evidence="1">
        <text>Thiol-dependent hydrolysis of ester, thioester, amide, peptide and isopeptide bonds formed by the C-terminal Gly of ubiquitin (a 76-residue protein attached to proteins as an intracellular targeting signal).</text>
        <dbReference type="EC" id="3.4.19.12"/>
    </reaction>
</comment>
<evidence type="ECO:0000256" key="6">
    <source>
        <dbReference type="ARBA" id="ARBA00022801"/>
    </source>
</evidence>
<keyword evidence="10" id="KW-0539">Nucleus</keyword>
<proteinExistence type="predicted"/>
<evidence type="ECO:0000256" key="4">
    <source>
        <dbReference type="ARBA" id="ARBA00022670"/>
    </source>
</evidence>